<dbReference type="PANTHER" id="PTHR24388">
    <property type="entry name" value="ZINC FINGER PROTEIN"/>
    <property type="match status" value="1"/>
</dbReference>
<evidence type="ECO:0000256" key="2">
    <source>
        <dbReference type="ARBA" id="ARBA00022723"/>
    </source>
</evidence>
<evidence type="ECO:0000256" key="3">
    <source>
        <dbReference type="ARBA" id="ARBA00022737"/>
    </source>
</evidence>
<dbReference type="SMART" id="SM00355">
    <property type="entry name" value="ZnF_C2H2"/>
    <property type="match status" value="11"/>
</dbReference>
<evidence type="ECO:0000256" key="8">
    <source>
        <dbReference type="ARBA" id="ARBA00037948"/>
    </source>
</evidence>
<dbReference type="PROSITE" id="PS00028">
    <property type="entry name" value="ZINC_FINGER_C2H2_1"/>
    <property type="match status" value="7"/>
</dbReference>
<name>A0ABP1NT15_XYLVO</name>
<sequence>MLRSKRNYKENSNEYVPYNEPQIISDQKQISHKDHCIKEEMIVSNVSKENWNCNRKLRSYLHEHQNIAAMVLKETNLMNSDKRHIQTRSALKRKCDVESEGSLRKISRSAHTKNQILNKYEENTCNPLPEKYNSDKKSNKNKIPYIRRINNKATTKHDLQRTNHIHNKPKIYCDICNKKLYEHQNKTFCKSQQEDLCNYEIESFQSKSVEVQRKRNTKQSILKTNVQTLIDSRSKTDFNVSRRIKKKNNREINNSTTIRQSKNNARKKNNKQSTEKSTYHRQLKRKTQQKVYHTLNEYKQYISETEENEYFKGTLETKNTNIRFSEITIAQSNKADIKMDKDIVKYKNINDKKLLIPLIRIDDIAQLSKSTYMPDYVKNYETKLKKQASKRIYYQAKNIAKAQCSTYKHINRLTKLNHKNKINVMYSKSIFKDTQIHTNFKENVIKEIDTNIKDFKFETNDSETFSQNGINNTDVLQDNECTLPAPDLLENILQFFLRNKKMINARTRQKSKINFEKMYSRGRRKGVAMCSKCKEAFSLLQKFSDRLTFVQDEKLCIECTLCNLQINSLYHFQQHVMDIHLQCEGKLSGRKKFPVDVININDQLNFNNDDHIIFECCCCSKVFDHKTNFEKHINKVHYRVSSFVDNIKECQEAKQIVRTSELYTTFKDKQVFNESHTLNKNLTFGSTTSLTEVCDQREEDNIENNNHMNKKSIMNYTSTKEMNFKNSIYYNNSNSESLLLKVEVQEQQINNVNHSSARIARTTKKIKKSTENLNTDKKCLNSISKITIISESGFSNISRNETNKNRKQRKKNFSFICNICCKKYKRKVFLLAHMSKHAMHSHDDLYKIEKIPEVSNNNKMIKFNDNLAVSKICATSFQDYSKNSKDNLSILNPVVNLEEPNENIAILDVTNKEVRKVKNENVKYVSKKDISMETDDCNHILHINLTQKSEKGIKKEQLIKFYINITKVCKTDIGRQQNMGNEIGNKFVINPTSNTNFIEDFNKRNVNYGFKELRCNICNKRFSSQTILKEHMFFLHDSLIENTELSHLAMMPYVNDYSKIENFFKNNTHKFMEKHNMLPEIRISKNFLKETIYQIFNKNNTDKKRKKWRCGPCKENFALLRNYLRHKYYCHNDESVVHLCDNCNKILTSVAMVNIHMCTNVTSWNCKRCNLNFCNGISLTQHNMDNHWETVGPHACEICKVNFLTTYMLKRHKTVHSINNSNNSLNSFTNASEFIRDHLSHISSNTNVNNEFSEEKIEPINDKVVSCVNKNLKIFNALDELNKTFSEMYITSNMPYNDEEMFKCKHCNILCTTELEMKIHLDGCHKVEMCQICNKLHFTNELIKHIIHHHMVSDNLCFEEDNIQTVYETINFQNDILKFLGLKRLLSLYEYQRFDNMLGYNGFECIICSEQFFSIQCYKIHYLRYHDTICLLCNIGFENNFEAFEHKIKIHKSTDEYLWIVHKLILAILQLNKHGCTIEEVILKYSETRIC</sequence>
<evidence type="ECO:0000256" key="1">
    <source>
        <dbReference type="ARBA" id="ARBA00004123"/>
    </source>
</evidence>
<dbReference type="InterPro" id="IPR013087">
    <property type="entry name" value="Znf_C2H2_type"/>
</dbReference>
<dbReference type="SUPFAM" id="SSF57667">
    <property type="entry name" value="beta-beta-alpha zinc fingers"/>
    <property type="match status" value="1"/>
</dbReference>
<keyword evidence="5" id="KW-0862">Zinc</keyword>
<comment type="similarity">
    <text evidence="8">Belongs to the snail C2H2-type zinc-finger protein family.</text>
</comment>
<keyword evidence="2" id="KW-0479">Metal-binding</keyword>
<evidence type="ECO:0000313" key="12">
    <source>
        <dbReference type="EMBL" id="CAL7944154.1"/>
    </source>
</evidence>
<keyword evidence="3" id="KW-0677">Repeat</keyword>
<evidence type="ECO:0000256" key="4">
    <source>
        <dbReference type="ARBA" id="ARBA00022771"/>
    </source>
</evidence>
<feature type="domain" description="C2H2-type" evidence="11">
    <location>
        <begin position="815"/>
        <end position="845"/>
    </location>
</feature>
<feature type="region of interest" description="Disordered" evidence="10">
    <location>
        <begin position="247"/>
        <end position="287"/>
    </location>
</feature>
<comment type="caution">
    <text evidence="12">The sequence shown here is derived from an EMBL/GenBank/DDBJ whole genome shotgun (WGS) entry which is preliminary data.</text>
</comment>
<keyword evidence="13" id="KW-1185">Reference proteome</keyword>
<accession>A0ABP1NT15</accession>
<evidence type="ECO:0000259" key="11">
    <source>
        <dbReference type="PROSITE" id="PS50157"/>
    </source>
</evidence>
<feature type="domain" description="C2H2-type" evidence="11">
    <location>
        <begin position="614"/>
        <end position="637"/>
    </location>
</feature>
<evidence type="ECO:0000256" key="5">
    <source>
        <dbReference type="ARBA" id="ARBA00022833"/>
    </source>
</evidence>
<evidence type="ECO:0000256" key="7">
    <source>
        <dbReference type="ARBA" id="ARBA00023242"/>
    </source>
</evidence>
<proteinExistence type="inferred from homology"/>
<evidence type="ECO:0000256" key="10">
    <source>
        <dbReference type="SAM" id="MobiDB-lite"/>
    </source>
</evidence>
<dbReference type="Proteomes" id="UP001642520">
    <property type="component" value="Unassembled WGS sequence"/>
</dbReference>
<feature type="domain" description="C2H2-type" evidence="11">
    <location>
        <begin position="1013"/>
        <end position="1036"/>
    </location>
</feature>
<keyword evidence="6" id="KW-0238">DNA-binding</keyword>
<comment type="subcellular location">
    <subcellularLocation>
        <location evidence="1">Nucleus</location>
    </subcellularLocation>
</comment>
<organism evidence="12 13">
    <name type="scientific">Xylocopa violacea</name>
    <name type="common">Violet carpenter bee</name>
    <name type="synonym">Apis violacea</name>
    <dbReference type="NCBI Taxonomy" id="135666"/>
    <lineage>
        <taxon>Eukaryota</taxon>
        <taxon>Metazoa</taxon>
        <taxon>Ecdysozoa</taxon>
        <taxon>Arthropoda</taxon>
        <taxon>Hexapoda</taxon>
        <taxon>Insecta</taxon>
        <taxon>Pterygota</taxon>
        <taxon>Neoptera</taxon>
        <taxon>Endopterygota</taxon>
        <taxon>Hymenoptera</taxon>
        <taxon>Apocrita</taxon>
        <taxon>Aculeata</taxon>
        <taxon>Apoidea</taxon>
        <taxon>Anthophila</taxon>
        <taxon>Apidae</taxon>
        <taxon>Xylocopa</taxon>
        <taxon>Xylocopa</taxon>
    </lineage>
</organism>
<dbReference type="InterPro" id="IPR036236">
    <property type="entry name" value="Znf_C2H2_sf"/>
</dbReference>
<evidence type="ECO:0000313" key="13">
    <source>
        <dbReference type="Proteomes" id="UP001642520"/>
    </source>
</evidence>
<dbReference type="PROSITE" id="PS50157">
    <property type="entry name" value="ZINC_FINGER_C2H2_2"/>
    <property type="match status" value="4"/>
</dbReference>
<reference evidence="12 13" key="1">
    <citation type="submission" date="2024-08" db="EMBL/GenBank/DDBJ databases">
        <authorList>
            <person name="Will J Nash"/>
            <person name="Angela Man"/>
            <person name="Seanna McTaggart"/>
            <person name="Kendall Baker"/>
            <person name="Tom Barker"/>
            <person name="Leah Catchpole"/>
            <person name="Alex Durrant"/>
            <person name="Karim Gharbi"/>
            <person name="Naomi Irish"/>
            <person name="Gemy Kaithakottil"/>
            <person name="Debby Ku"/>
            <person name="Aaliyah Providence"/>
            <person name="Felix Shaw"/>
            <person name="David Swarbreck"/>
            <person name="Chris Watkins"/>
            <person name="Ann M. McCartney"/>
            <person name="Giulio Formenti"/>
            <person name="Alice Mouton"/>
            <person name="Noel Vella"/>
            <person name="Bjorn M von Reumont"/>
            <person name="Adriana Vella"/>
            <person name="Wilfried Haerty"/>
        </authorList>
    </citation>
    <scope>NUCLEOTIDE SEQUENCE [LARGE SCALE GENOMIC DNA]</scope>
</reference>
<feature type="domain" description="C2H2-type" evidence="11">
    <location>
        <begin position="1194"/>
        <end position="1221"/>
    </location>
</feature>
<dbReference type="EMBL" id="CAXAJV020001293">
    <property type="protein sequence ID" value="CAL7944154.1"/>
    <property type="molecule type" value="Genomic_DNA"/>
</dbReference>
<evidence type="ECO:0000256" key="9">
    <source>
        <dbReference type="PROSITE-ProRule" id="PRU00042"/>
    </source>
</evidence>
<evidence type="ECO:0000256" key="6">
    <source>
        <dbReference type="ARBA" id="ARBA00023125"/>
    </source>
</evidence>
<dbReference type="InterPro" id="IPR050527">
    <property type="entry name" value="Snail/Krueppel_Znf"/>
</dbReference>
<keyword evidence="7" id="KW-0539">Nucleus</keyword>
<keyword evidence="4 9" id="KW-0863">Zinc-finger</keyword>
<protein>
    <recommendedName>
        <fullName evidence="11">C2H2-type domain-containing protein</fullName>
    </recommendedName>
</protein>
<gene>
    <name evidence="12" type="ORF">XYLVIOL_LOCUS6492</name>
</gene>
<dbReference type="PANTHER" id="PTHR24388:SF54">
    <property type="entry name" value="PROTEIN ESCARGOT"/>
    <property type="match status" value="1"/>
</dbReference>